<keyword evidence="2" id="KW-1185">Reference proteome</keyword>
<sequence length="156" mass="18124">MLDTNLLKNDLEAICCGLGILTEGTKANLIQKIREFSYKRAEKQKKTFYEDTVSICSEYPTEENEVHELDPKIETLREMVQKSKEKTKILLSRIDTQDEEGQSSQHQMIEDTYEMPRKSNKCRYQNDDNNEGPGALEHKMLLEFKKLETAILGFND</sequence>
<comment type="caution">
    <text evidence="1">The sequence shown here is derived from an EMBL/GenBank/DDBJ whole genome shotgun (WGS) entry which is preliminary data.</text>
</comment>
<gene>
    <name evidence="1" type="ORF">RPERSI_LOCUS28872</name>
</gene>
<evidence type="ECO:0000313" key="2">
    <source>
        <dbReference type="Proteomes" id="UP000789920"/>
    </source>
</evidence>
<dbReference type="EMBL" id="CAJVQC010106882">
    <property type="protein sequence ID" value="CAG8833567.1"/>
    <property type="molecule type" value="Genomic_DNA"/>
</dbReference>
<organism evidence="1 2">
    <name type="scientific">Racocetra persica</name>
    <dbReference type="NCBI Taxonomy" id="160502"/>
    <lineage>
        <taxon>Eukaryota</taxon>
        <taxon>Fungi</taxon>
        <taxon>Fungi incertae sedis</taxon>
        <taxon>Mucoromycota</taxon>
        <taxon>Glomeromycotina</taxon>
        <taxon>Glomeromycetes</taxon>
        <taxon>Diversisporales</taxon>
        <taxon>Gigasporaceae</taxon>
        <taxon>Racocetra</taxon>
    </lineage>
</organism>
<feature type="non-terminal residue" evidence="1">
    <location>
        <position position="156"/>
    </location>
</feature>
<name>A0ACA9SAV3_9GLOM</name>
<dbReference type="Proteomes" id="UP000789920">
    <property type="component" value="Unassembled WGS sequence"/>
</dbReference>
<protein>
    <submittedName>
        <fullName evidence="1">15141_t:CDS:1</fullName>
    </submittedName>
</protein>
<reference evidence="1" key="1">
    <citation type="submission" date="2021-06" db="EMBL/GenBank/DDBJ databases">
        <authorList>
            <person name="Kallberg Y."/>
            <person name="Tangrot J."/>
            <person name="Rosling A."/>
        </authorList>
    </citation>
    <scope>NUCLEOTIDE SEQUENCE</scope>
    <source>
        <strain evidence="1">MA461A</strain>
    </source>
</reference>
<evidence type="ECO:0000313" key="1">
    <source>
        <dbReference type="EMBL" id="CAG8833567.1"/>
    </source>
</evidence>
<feature type="non-terminal residue" evidence="1">
    <location>
        <position position="1"/>
    </location>
</feature>
<proteinExistence type="predicted"/>
<accession>A0ACA9SAV3</accession>